<protein>
    <submittedName>
        <fullName evidence="1">Uncharacterized protein</fullName>
    </submittedName>
</protein>
<keyword evidence="2" id="KW-1185">Reference proteome</keyword>
<dbReference type="Proteomes" id="UP001054252">
    <property type="component" value="Unassembled WGS sequence"/>
</dbReference>
<sequence>MIKPLIYLGVVGKWLFEVITKPCISPVQVNLPLGPKAKLVIILDFSFFFNGLFVKC</sequence>
<comment type="caution">
    <text evidence="1">The sequence shown here is derived from an EMBL/GenBank/DDBJ whole genome shotgun (WGS) entry which is preliminary data.</text>
</comment>
<accession>A0AAV5LPW3</accession>
<dbReference type="AlphaFoldDB" id="A0AAV5LPW3"/>
<evidence type="ECO:0000313" key="1">
    <source>
        <dbReference type="EMBL" id="GKV38617.1"/>
    </source>
</evidence>
<organism evidence="1 2">
    <name type="scientific">Rubroshorea leprosula</name>
    <dbReference type="NCBI Taxonomy" id="152421"/>
    <lineage>
        <taxon>Eukaryota</taxon>
        <taxon>Viridiplantae</taxon>
        <taxon>Streptophyta</taxon>
        <taxon>Embryophyta</taxon>
        <taxon>Tracheophyta</taxon>
        <taxon>Spermatophyta</taxon>
        <taxon>Magnoliopsida</taxon>
        <taxon>eudicotyledons</taxon>
        <taxon>Gunneridae</taxon>
        <taxon>Pentapetalae</taxon>
        <taxon>rosids</taxon>
        <taxon>malvids</taxon>
        <taxon>Malvales</taxon>
        <taxon>Dipterocarpaceae</taxon>
        <taxon>Rubroshorea</taxon>
    </lineage>
</organism>
<proteinExistence type="predicted"/>
<dbReference type="EMBL" id="BPVZ01000129">
    <property type="protein sequence ID" value="GKV38617.1"/>
    <property type="molecule type" value="Genomic_DNA"/>
</dbReference>
<reference evidence="1 2" key="1">
    <citation type="journal article" date="2021" name="Commun. Biol.">
        <title>The genome of Shorea leprosula (Dipterocarpaceae) highlights the ecological relevance of drought in aseasonal tropical rainforests.</title>
        <authorList>
            <person name="Ng K.K.S."/>
            <person name="Kobayashi M.J."/>
            <person name="Fawcett J.A."/>
            <person name="Hatakeyama M."/>
            <person name="Paape T."/>
            <person name="Ng C.H."/>
            <person name="Ang C.C."/>
            <person name="Tnah L.H."/>
            <person name="Lee C.T."/>
            <person name="Nishiyama T."/>
            <person name="Sese J."/>
            <person name="O'Brien M.J."/>
            <person name="Copetti D."/>
            <person name="Mohd Noor M.I."/>
            <person name="Ong R.C."/>
            <person name="Putra M."/>
            <person name="Sireger I.Z."/>
            <person name="Indrioko S."/>
            <person name="Kosugi Y."/>
            <person name="Izuno A."/>
            <person name="Isagi Y."/>
            <person name="Lee S.L."/>
            <person name="Shimizu K.K."/>
        </authorList>
    </citation>
    <scope>NUCLEOTIDE SEQUENCE [LARGE SCALE GENOMIC DNA]</scope>
    <source>
        <strain evidence="1">214</strain>
    </source>
</reference>
<gene>
    <name evidence="1" type="ORF">SLEP1_g46506</name>
</gene>
<name>A0AAV5LPW3_9ROSI</name>
<evidence type="ECO:0000313" key="2">
    <source>
        <dbReference type="Proteomes" id="UP001054252"/>
    </source>
</evidence>